<accession>A0ABR9E0W9</accession>
<evidence type="ECO:0000313" key="4">
    <source>
        <dbReference type="Proteomes" id="UP000648482"/>
    </source>
</evidence>
<dbReference type="PIRSF" id="PIRSF016184">
    <property type="entry name" value="PhzC_PhzF"/>
    <property type="match status" value="1"/>
</dbReference>
<dbReference type="NCBIfam" id="TIGR00654">
    <property type="entry name" value="PhzF_family"/>
    <property type="match status" value="1"/>
</dbReference>
<dbReference type="GO" id="GO:0016853">
    <property type="term" value="F:isomerase activity"/>
    <property type="evidence" value="ECO:0007669"/>
    <property type="project" value="UniProtKB-KW"/>
</dbReference>
<dbReference type="InterPro" id="IPR003719">
    <property type="entry name" value="Phenazine_PhzF-like"/>
</dbReference>
<dbReference type="Pfam" id="PF02567">
    <property type="entry name" value="PhzC-PhzF"/>
    <property type="match status" value="1"/>
</dbReference>
<dbReference type="PANTHER" id="PTHR13774:SF39">
    <property type="entry name" value="BIOSYNTHESIS PROTEIN, PUTATIVE-RELATED"/>
    <property type="match status" value="1"/>
</dbReference>
<dbReference type="EMBL" id="AQGU01000025">
    <property type="protein sequence ID" value="MBE0359079.1"/>
    <property type="molecule type" value="Genomic_DNA"/>
</dbReference>
<dbReference type="Proteomes" id="UP000648482">
    <property type="component" value="Unassembled WGS sequence"/>
</dbReference>
<keyword evidence="2 3" id="KW-0413">Isomerase</keyword>
<comment type="similarity">
    <text evidence="1">Belongs to the PhzF family.</text>
</comment>
<dbReference type="RefSeq" id="WP_193155348.1">
    <property type="nucleotide sequence ID" value="NZ_AQGU01000025.1"/>
</dbReference>
<comment type="caution">
    <text evidence="3">The sequence shown here is derived from an EMBL/GenBank/DDBJ whole genome shotgun (WGS) entry which is preliminary data.</text>
</comment>
<gene>
    <name evidence="3" type="primary">phzF</name>
    <name evidence="3" type="ORF">PALI_a0281</name>
</gene>
<reference evidence="3 4" key="1">
    <citation type="submission" date="2015-06" db="EMBL/GenBank/DDBJ databases">
        <title>Genome sequence of Pseudoalteromonas aliena.</title>
        <authorList>
            <person name="Xie B.-B."/>
            <person name="Rong J.-C."/>
            <person name="Qin Q.-L."/>
            <person name="Zhang Y.-Z."/>
        </authorList>
    </citation>
    <scope>NUCLEOTIDE SEQUENCE [LARGE SCALE GENOMIC DNA]</scope>
    <source>
        <strain evidence="3 4">SW19</strain>
    </source>
</reference>
<name>A0ABR9E0W9_9GAMM</name>
<dbReference type="PANTHER" id="PTHR13774">
    <property type="entry name" value="PHENAZINE BIOSYNTHESIS PROTEIN"/>
    <property type="match status" value="1"/>
</dbReference>
<protein>
    <submittedName>
        <fullName evidence="3">Trans-2,3-dihydro-3-hydroxyanthranilate isomerase</fullName>
    </submittedName>
</protein>
<evidence type="ECO:0000256" key="2">
    <source>
        <dbReference type="ARBA" id="ARBA00023235"/>
    </source>
</evidence>
<dbReference type="Gene3D" id="3.10.310.10">
    <property type="entry name" value="Diaminopimelate Epimerase, Chain A, domain 1"/>
    <property type="match status" value="2"/>
</dbReference>
<organism evidence="3 4">
    <name type="scientific">Pseudoalteromonas aliena SW19</name>
    <dbReference type="NCBI Taxonomy" id="1314866"/>
    <lineage>
        <taxon>Bacteria</taxon>
        <taxon>Pseudomonadati</taxon>
        <taxon>Pseudomonadota</taxon>
        <taxon>Gammaproteobacteria</taxon>
        <taxon>Alteromonadales</taxon>
        <taxon>Pseudoalteromonadaceae</taxon>
        <taxon>Pseudoalteromonas</taxon>
    </lineage>
</organism>
<keyword evidence="4" id="KW-1185">Reference proteome</keyword>
<dbReference type="SUPFAM" id="SSF54506">
    <property type="entry name" value="Diaminopimelate epimerase-like"/>
    <property type="match status" value="1"/>
</dbReference>
<sequence length="286" mass="30962">MKVEVAIVNAFTDGGKGGNPAGVVINADSLNESQKLAVAKKVGLSETAFVSKSKIADFKLDFYTPKKQIAHCGHATIATFSYLSQLGSLQNSMTSKETIDGRRDIQVNGDFSYMEQLAPKYISVIEKNAVLEALGISSDITLSDPMIVNTGNAFMLVGVTSREALDGLCPNHEIIKEISEKYGLVGFYVFTLEANILGRDASTRMFAPLYGITEEAATGMAAGPLACFLHDILKFRQTEFKIEQGYSMLQPSPSCIEVLLKVENCAINYLLADGVGVVSNRMHVEI</sequence>
<evidence type="ECO:0000313" key="3">
    <source>
        <dbReference type="EMBL" id="MBE0359079.1"/>
    </source>
</evidence>
<proteinExistence type="inferred from homology"/>
<evidence type="ECO:0000256" key="1">
    <source>
        <dbReference type="ARBA" id="ARBA00008270"/>
    </source>
</evidence>